<dbReference type="Pfam" id="PF24883">
    <property type="entry name" value="NPHP3_N"/>
    <property type="match status" value="1"/>
</dbReference>
<comment type="caution">
    <text evidence="3">The sequence shown here is derived from an EMBL/GenBank/DDBJ whole genome shotgun (WGS) entry which is preliminary data.</text>
</comment>
<dbReference type="InterPro" id="IPR007111">
    <property type="entry name" value="NACHT_NTPase"/>
</dbReference>
<gene>
    <name evidence="3" type="ORF">FA13DRAFT_1635987</name>
</gene>
<dbReference type="OrthoDB" id="5106486at2759"/>
<dbReference type="AlphaFoldDB" id="A0A4Y7SX44"/>
<sequence>MLRTGLSLLKPILDASHKRDRKASPPNSDCLPGTREEVIEEIVAWAMRSFLLDPQHILWIFGYAGCGKSAIAQAVAKALEAADQLGASFFFFRGAGDRSKIGRLIQTIASQIAVSITGTAQHIQAALDAVPGLLDPTTPLAVQFQLLVYDPIRAVAGKRSGVWNPFVILIDGFDECE</sequence>
<dbReference type="Proteomes" id="UP000298030">
    <property type="component" value="Unassembled WGS sequence"/>
</dbReference>
<feature type="domain" description="NACHT" evidence="2">
    <location>
        <begin position="56"/>
        <end position="177"/>
    </location>
</feature>
<dbReference type="STRING" id="71717.A0A4Y7SX44"/>
<dbReference type="EMBL" id="QPFP01000048">
    <property type="protein sequence ID" value="TEB26427.1"/>
    <property type="molecule type" value="Genomic_DNA"/>
</dbReference>
<protein>
    <recommendedName>
        <fullName evidence="2">NACHT domain-containing protein</fullName>
    </recommendedName>
</protein>
<organism evidence="3 4">
    <name type="scientific">Coprinellus micaceus</name>
    <name type="common">Glistening ink-cap mushroom</name>
    <name type="synonym">Coprinus micaceus</name>
    <dbReference type="NCBI Taxonomy" id="71717"/>
    <lineage>
        <taxon>Eukaryota</taxon>
        <taxon>Fungi</taxon>
        <taxon>Dikarya</taxon>
        <taxon>Basidiomycota</taxon>
        <taxon>Agaricomycotina</taxon>
        <taxon>Agaricomycetes</taxon>
        <taxon>Agaricomycetidae</taxon>
        <taxon>Agaricales</taxon>
        <taxon>Agaricineae</taxon>
        <taxon>Psathyrellaceae</taxon>
        <taxon>Coprinellus</taxon>
    </lineage>
</organism>
<keyword evidence="1" id="KW-0677">Repeat</keyword>
<proteinExistence type="predicted"/>
<dbReference type="InterPro" id="IPR056884">
    <property type="entry name" value="NPHP3-like_N"/>
</dbReference>
<evidence type="ECO:0000313" key="3">
    <source>
        <dbReference type="EMBL" id="TEB26427.1"/>
    </source>
</evidence>
<dbReference type="Gene3D" id="3.40.50.300">
    <property type="entry name" value="P-loop containing nucleotide triphosphate hydrolases"/>
    <property type="match status" value="1"/>
</dbReference>
<name>A0A4Y7SX44_COPMI</name>
<reference evidence="3 4" key="1">
    <citation type="journal article" date="2019" name="Nat. Ecol. Evol.">
        <title>Megaphylogeny resolves global patterns of mushroom evolution.</title>
        <authorList>
            <person name="Varga T."/>
            <person name="Krizsan K."/>
            <person name="Foldi C."/>
            <person name="Dima B."/>
            <person name="Sanchez-Garcia M."/>
            <person name="Sanchez-Ramirez S."/>
            <person name="Szollosi G.J."/>
            <person name="Szarkandi J.G."/>
            <person name="Papp V."/>
            <person name="Albert L."/>
            <person name="Andreopoulos W."/>
            <person name="Angelini C."/>
            <person name="Antonin V."/>
            <person name="Barry K.W."/>
            <person name="Bougher N.L."/>
            <person name="Buchanan P."/>
            <person name="Buyck B."/>
            <person name="Bense V."/>
            <person name="Catcheside P."/>
            <person name="Chovatia M."/>
            <person name="Cooper J."/>
            <person name="Damon W."/>
            <person name="Desjardin D."/>
            <person name="Finy P."/>
            <person name="Geml J."/>
            <person name="Haridas S."/>
            <person name="Hughes K."/>
            <person name="Justo A."/>
            <person name="Karasinski D."/>
            <person name="Kautmanova I."/>
            <person name="Kiss B."/>
            <person name="Kocsube S."/>
            <person name="Kotiranta H."/>
            <person name="LaButti K.M."/>
            <person name="Lechner B.E."/>
            <person name="Liimatainen K."/>
            <person name="Lipzen A."/>
            <person name="Lukacs Z."/>
            <person name="Mihaltcheva S."/>
            <person name="Morgado L.N."/>
            <person name="Niskanen T."/>
            <person name="Noordeloos M.E."/>
            <person name="Ohm R.A."/>
            <person name="Ortiz-Santana B."/>
            <person name="Ovrebo C."/>
            <person name="Racz N."/>
            <person name="Riley R."/>
            <person name="Savchenko A."/>
            <person name="Shiryaev A."/>
            <person name="Soop K."/>
            <person name="Spirin V."/>
            <person name="Szebenyi C."/>
            <person name="Tomsovsky M."/>
            <person name="Tulloss R.E."/>
            <person name="Uehling J."/>
            <person name="Grigoriev I.V."/>
            <person name="Vagvolgyi C."/>
            <person name="Papp T."/>
            <person name="Martin F.M."/>
            <person name="Miettinen O."/>
            <person name="Hibbett D.S."/>
            <person name="Nagy L.G."/>
        </authorList>
    </citation>
    <scope>NUCLEOTIDE SEQUENCE [LARGE SCALE GENOMIC DNA]</scope>
    <source>
        <strain evidence="3 4">FP101781</strain>
    </source>
</reference>
<feature type="non-terminal residue" evidence="3">
    <location>
        <position position="177"/>
    </location>
</feature>
<evidence type="ECO:0000259" key="2">
    <source>
        <dbReference type="PROSITE" id="PS50837"/>
    </source>
</evidence>
<evidence type="ECO:0000313" key="4">
    <source>
        <dbReference type="Proteomes" id="UP000298030"/>
    </source>
</evidence>
<keyword evidence="4" id="KW-1185">Reference proteome</keyword>
<accession>A0A4Y7SX44</accession>
<dbReference type="SUPFAM" id="SSF52540">
    <property type="entry name" value="P-loop containing nucleoside triphosphate hydrolases"/>
    <property type="match status" value="1"/>
</dbReference>
<dbReference type="PROSITE" id="PS50837">
    <property type="entry name" value="NACHT"/>
    <property type="match status" value="1"/>
</dbReference>
<evidence type="ECO:0000256" key="1">
    <source>
        <dbReference type="ARBA" id="ARBA00022737"/>
    </source>
</evidence>
<dbReference type="InterPro" id="IPR027417">
    <property type="entry name" value="P-loop_NTPase"/>
</dbReference>